<name>A0A2Z4NDG8_9BACT</name>
<dbReference type="GO" id="GO:0006310">
    <property type="term" value="P:DNA recombination"/>
    <property type="evidence" value="ECO:0007669"/>
    <property type="project" value="InterPro"/>
</dbReference>
<dbReference type="SUPFAM" id="SSF57863">
    <property type="entry name" value="ArfGap/RecO-like zinc finger"/>
    <property type="match status" value="1"/>
</dbReference>
<sequence length="223" mass="25900">MNNEIETIGIILSKKSINDYDENICVLTNEGIEWIFCKGVRKITSKNSNALNILSIANLELIISKYPNLNKRLKRASLITAFPIDVNMAKIQEKLLYFFKRIRSKNCQILIEWYLELAKLFNQNKDNKIITFLLFKILQIEGINPRLDGCVECGNTKQIVDFAFYKGGYLCRKHTINQSIMNVNILKSLFYLDKTFELYASNVSHEDNKTILKLITEYLTELI</sequence>
<dbReference type="PANTHER" id="PTHR33991:SF1">
    <property type="entry name" value="DNA REPAIR PROTEIN RECO"/>
    <property type="match status" value="1"/>
</dbReference>
<keyword evidence="2" id="KW-1185">Reference proteome</keyword>
<dbReference type="GO" id="GO:0006302">
    <property type="term" value="P:double-strand break repair"/>
    <property type="evidence" value="ECO:0007669"/>
    <property type="project" value="TreeGrafter"/>
</dbReference>
<evidence type="ECO:0000313" key="1">
    <source>
        <dbReference type="EMBL" id="AWX69633.1"/>
    </source>
</evidence>
<dbReference type="NCBIfam" id="TIGR00613">
    <property type="entry name" value="reco"/>
    <property type="match status" value="1"/>
</dbReference>
<protein>
    <submittedName>
        <fullName evidence="1">DNA repair protein RecO</fullName>
    </submittedName>
</protein>
<dbReference type="EMBL" id="CP030140">
    <property type="protein sequence ID" value="AWX69633.1"/>
    <property type="molecule type" value="Genomic_DNA"/>
</dbReference>
<dbReference type="RefSeq" id="WP_033178583.1">
    <property type="nucleotide sequence ID" value="NZ_CP030140.1"/>
</dbReference>
<dbReference type="Proteomes" id="UP000250218">
    <property type="component" value="Chromosome"/>
</dbReference>
<dbReference type="PANTHER" id="PTHR33991">
    <property type="entry name" value="DNA REPAIR PROTEIN RECO"/>
    <property type="match status" value="1"/>
</dbReference>
<dbReference type="InterPro" id="IPR003717">
    <property type="entry name" value="RecO"/>
</dbReference>
<evidence type="ECO:0000313" key="2">
    <source>
        <dbReference type="Proteomes" id="UP000250218"/>
    </source>
</evidence>
<dbReference type="GO" id="GO:0043590">
    <property type="term" value="C:bacterial nucleoid"/>
    <property type="evidence" value="ECO:0007669"/>
    <property type="project" value="TreeGrafter"/>
</dbReference>
<dbReference type="KEGG" id="mane:DP065_02670"/>
<accession>A0A2Z4NDG8</accession>
<proteinExistence type="predicted"/>
<dbReference type="Pfam" id="PF02565">
    <property type="entry name" value="RecO_C"/>
    <property type="match status" value="1"/>
</dbReference>
<dbReference type="InterPro" id="IPR037278">
    <property type="entry name" value="ARFGAP/RecO"/>
</dbReference>
<gene>
    <name evidence="1" type="primary">recO</name>
    <name evidence="1" type="ORF">DP065_02670</name>
</gene>
<organism evidence="1 2">
    <name type="scientific">[Mycoplasma] anseris</name>
    <dbReference type="NCBI Taxonomy" id="92400"/>
    <lineage>
        <taxon>Bacteria</taxon>
        <taxon>Bacillati</taxon>
        <taxon>Mycoplasmatota</taxon>
        <taxon>Mycoplasmoidales</taxon>
        <taxon>Metamycoplasmataceae</taxon>
        <taxon>Metamycoplasma</taxon>
    </lineage>
</organism>
<dbReference type="AlphaFoldDB" id="A0A2Z4NDG8"/>
<reference evidence="2" key="1">
    <citation type="submission" date="2018-06" db="EMBL/GenBank/DDBJ databases">
        <title>Complete genome sequences of Mycoplasma anatis, M. anseris and M. cloacale type strains.</title>
        <authorList>
            <person name="Grozner D."/>
            <person name="Forro B."/>
            <person name="Sulyok K.M."/>
            <person name="Marton S."/>
            <person name="Kreizinger Z."/>
            <person name="Banyai K."/>
            <person name="Gyuranecz M."/>
        </authorList>
    </citation>
    <scope>NUCLEOTIDE SEQUENCE [LARGE SCALE GENOMIC DNA]</scope>
    <source>
        <strain evidence="2">ATCC 49234</strain>
    </source>
</reference>